<evidence type="ECO:0000256" key="5">
    <source>
        <dbReference type="ARBA" id="ARBA00031608"/>
    </source>
</evidence>
<dbReference type="EC" id="5.1.3.8" evidence="2"/>
<evidence type="ECO:0000256" key="10">
    <source>
        <dbReference type="SAM" id="MobiDB-lite"/>
    </source>
</evidence>
<proteinExistence type="inferred from homology"/>
<comment type="catalytic activity">
    <reaction evidence="8">
        <text>an N-acyl-D-glucosamine = an N-acyl-D-mannosamine</text>
        <dbReference type="Rhea" id="RHEA:19033"/>
        <dbReference type="ChEBI" id="CHEBI:16062"/>
        <dbReference type="ChEBI" id="CHEBI:17274"/>
        <dbReference type="EC" id="5.1.3.8"/>
    </reaction>
    <physiologicalReaction direction="left-to-right" evidence="8">
        <dbReference type="Rhea" id="RHEA:19034"/>
    </physiologicalReaction>
    <physiologicalReaction direction="right-to-left" evidence="8">
        <dbReference type="Rhea" id="RHEA:19035"/>
    </physiologicalReaction>
</comment>
<dbReference type="GO" id="GO:0005975">
    <property type="term" value="P:carbohydrate metabolic process"/>
    <property type="evidence" value="ECO:0007669"/>
    <property type="project" value="InterPro"/>
</dbReference>
<dbReference type="InterPro" id="IPR012341">
    <property type="entry name" value="6hp_glycosidase-like_sf"/>
</dbReference>
<keyword evidence="12" id="KW-1185">Reference proteome</keyword>
<keyword evidence="4" id="KW-0413">Isomerase</keyword>
<evidence type="ECO:0000256" key="8">
    <source>
        <dbReference type="ARBA" id="ARBA00034243"/>
    </source>
</evidence>
<evidence type="ECO:0000256" key="9">
    <source>
        <dbReference type="ARBA" id="ARBA00046544"/>
    </source>
</evidence>
<dbReference type="Pfam" id="PF07221">
    <property type="entry name" value="GlcNAc_2-epim"/>
    <property type="match status" value="1"/>
</dbReference>
<feature type="region of interest" description="Disordered" evidence="10">
    <location>
        <begin position="1"/>
        <end position="28"/>
    </location>
</feature>
<dbReference type="OrthoDB" id="544973at2759"/>
<evidence type="ECO:0000256" key="6">
    <source>
        <dbReference type="ARBA" id="ARBA00031909"/>
    </source>
</evidence>
<dbReference type="GO" id="GO:0050121">
    <property type="term" value="F:N-acylglucosamine 2-epimerase activity"/>
    <property type="evidence" value="ECO:0007669"/>
    <property type="project" value="UniProtKB-EC"/>
</dbReference>
<evidence type="ECO:0000256" key="3">
    <source>
        <dbReference type="ARBA" id="ARBA00014959"/>
    </source>
</evidence>
<dbReference type="GeneID" id="25736926"/>
<dbReference type="KEGG" id="mng:MNEG_4048"/>
<evidence type="ECO:0000256" key="7">
    <source>
        <dbReference type="ARBA" id="ARBA00033215"/>
    </source>
</evidence>
<evidence type="ECO:0000256" key="1">
    <source>
        <dbReference type="ARBA" id="ARBA00008558"/>
    </source>
</evidence>
<dbReference type="Gene3D" id="1.50.10.10">
    <property type="match status" value="1"/>
</dbReference>
<dbReference type="InterPro" id="IPR010819">
    <property type="entry name" value="AGE/CE"/>
</dbReference>
<evidence type="ECO:0000313" key="11">
    <source>
        <dbReference type="EMBL" id="KIZ03909.1"/>
    </source>
</evidence>
<dbReference type="EMBL" id="KK100760">
    <property type="protein sequence ID" value="KIZ03909.1"/>
    <property type="molecule type" value="Genomic_DNA"/>
</dbReference>
<organism evidence="11 12">
    <name type="scientific">Monoraphidium neglectum</name>
    <dbReference type="NCBI Taxonomy" id="145388"/>
    <lineage>
        <taxon>Eukaryota</taxon>
        <taxon>Viridiplantae</taxon>
        <taxon>Chlorophyta</taxon>
        <taxon>core chlorophytes</taxon>
        <taxon>Chlorophyceae</taxon>
        <taxon>CS clade</taxon>
        <taxon>Sphaeropleales</taxon>
        <taxon>Selenastraceae</taxon>
        <taxon>Monoraphidium</taxon>
    </lineage>
</organism>
<dbReference type="InterPro" id="IPR008928">
    <property type="entry name" value="6-hairpin_glycosidase_sf"/>
</dbReference>
<dbReference type="STRING" id="145388.A0A0D2LAU0"/>
<accession>A0A0D2LAU0</accession>
<dbReference type="Proteomes" id="UP000054498">
    <property type="component" value="Unassembled WGS sequence"/>
</dbReference>
<sequence length="432" mass="46522">MSIAKGPATNVHPAKGGDPAAAPAPSSSIRQEVSLDAIAGQANRLAQESLSFLLKHGPDTAYGGFHATLNRGGVVVAPYDKGIVQQARHCWAMSHAVASRAVQGEQAKRAEAAARSTWAFMNKAMRRPDGLWAWLVTRSGSRVVDPGPSLYGHFFVIYAAVEFSKAFGDAAALKTALATFRAVDSAFHDSTHGGYNETSSFPVLHSVRLPESIAALYNATGDEAVLVRLQELTQLVTSRLITKHNAIYEFYDPATWTPVGPPSINFGHNLESAWVVAEANRVMVNKGKLSATAAGAAAAKLAALRAAALRDGYDQEHGGVFEAGVPGQASGTGEGASTKKVWWIQAESMLALLQADLKSEDPTLLKQLNGTLEFVRTHIYDPVDGEWVWQTDAAGSVIEPYYYQKGNIWKASYHSLRSMLFMQQWIKERAGA</sequence>
<comment type="similarity">
    <text evidence="1">Belongs to the N-acylglucosamine 2-epimerase family.</text>
</comment>
<dbReference type="SUPFAM" id="SSF48208">
    <property type="entry name" value="Six-hairpin glycosidases"/>
    <property type="match status" value="1"/>
</dbReference>
<dbReference type="PANTHER" id="PTHR15108">
    <property type="entry name" value="N-ACYLGLUCOSAMINE-2-EPIMERASE"/>
    <property type="match status" value="1"/>
</dbReference>
<evidence type="ECO:0000256" key="2">
    <source>
        <dbReference type="ARBA" id="ARBA00013176"/>
    </source>
</evidence>
<dbReference type="AlphaFoldDB" id="A0A0D2LAU0"/>
<name>A0A0D2LAU0_9CHLO</name>
<evidence type="ECO:0000313" key="12">
    <source>
        <dbReference type="Proteomes" id="UP000054498"/>
    </source>
</evidence>
<evidence type="ECO:0000256" key="4">
    <source>
        <dbReference type="ARBA" id="ARBA00023235"/>
    </source>
</evidence>
<dbReference type="RefSeq" id="XP_013902928.1">
    <property type="nucleotide sequence ID" value="XM_014047474.1"/>
</dbReference>
<reference evidence="11 12" key="1">
    <citation type="journal article" date="2013" name="BMC Genomics">
        <title>Reconstruction of the lipid metabolism for the microalga Monoraphidium neglectum from its genome sequence reveals characteristics suitable for biofuel production.</title>
        <authorList>
            <person name="Bogen C."/>
            <person name="Al-Dilaimi A."/>
            <person name="Albersmeier A."/>
            <person name="Wichmann J."/>
            <person name="Grundmann M."/>
            <person name="Rupp O."/>
            <person name="Lauersen K.J."/>
            <person name="Blifernez-Klassen O."/>
            <person name="Kalinowski J."/>
            <person name="Goesmann A."/>
            <person name="Mussgnug J.H."/>
            <person name="Kruse O."/>
        </authorList>
    </citation>
    <scope>NUCLEOTIDE SEQUENCE [LARGE SCALE GENOMIC DNA]</scope>
    <source>
        <strain evidence="11 12">SAG 48.87</strain>
    </source>
</reference>
<feature type="compositionally biased region" description="Low complexity" evidence="10">
    <location>
        <begin position="19"/>
        <end position="28"/>
    </location>
</feature>
<protein>
    <recommendedName>
        <fullName evidence="3">N-acylglucosamine 2-epimerase</fullName>
        <ecNumber evidence="2">5.1.3.8</ecNumber>
    </recommendedName>
    <alternativeName>
        <fullName evidence="7">GlcNAc 2-epimerase</fullName>
    </alternativeName>
    <alternativeName>
        <fullName evidence="5">N-acetyl-D-glucosamine 2-epimerase</fullName>
    </alternativeName>
    <alternativeName>
        <fullName evidence="6">Renin-binding protein</fullName>
    </alternativeName>
</protein>
<gene>
    <name evidence="11" type="ORF">MNEG_4048</name>
</gene>
<comment type="subunit">
    <text evidence="9">Homodimer. Forms a heterodimer with renin and inhibits its activity.</text>
</comment>